<organism evidence="10 11">
    <name type="scientific">Pleurodeles waltl</name>
    <name type="common">Iberian ribbed newt</name>
    <dbReference type="NCBI Taxonomy" id="8319"/>
    <lineage>
        <taxon>Eukaryota</taxon>
        <taxon>Metazoa</taxon>
        <taxon>Chordata</taxon>
        <taxon>Craniata</taxon>
        <taxon>Vertebrata</taxon>
        <taxon>Euteleostomi</taxon>
        <taxon>Amphibia</taxon>
        <taxon>Batrachia</taxon>
        <taxon>Caudata</taxon>
        <taxon>Salamandroidea</taxon>
        <taxon>Salamandridae</taxon>
        <taxon>Pleurodelinae</taxon>
        <taxon>Pleurodeles</taxon>
    </lineage>
</organism>
<dbReference type="AlphaFoldDB" id="A0AAV7P6R0"/>
<comment type="caution">
    <text evidence="10">The sequence shown here is derived from an EMBL/GenBank/DDBJ whole genome shotgun (WGS) entry which is preliminary data.</text>
</comment>
<evidence type="ECO:0000256" key="7">
    <source>
        <dbReference type="ARBA" id="ARBA00024222"/>
    </source>
</evidence>
<keyword evidence="3" id="KW-0808">Transferase</keyword>
<feature type="region of interest" description="Disordered" evidence="8">
    <location>
        <begin position="422"/>
        <end position="443"/>
    </location>
</feature>
<dbReference type="FunFam" id="2.60.40.10:FF:000278">
    <property type="entry name" value="Protein-glutamine gamma-glutamyltransferase 2"/>
    <property type="match status" value="1"/>
</dbReference>
<dbReference type="PANTHER" id="PTHR11590:SF81">
    <property type="entry name" value="PROTEIN-GLUTAMINE GAMMA-GLUTAMYLTRANSFERASE K-LIKE ISOFORM X4"/>
    <property type="match status" value="1"/>
</dbReference>
<reference evidence="10" key="1">
    <citation type="journal article" date="2022" name="bioRxiv">
        <title>Sequencing and chromosome-scale assembly of the giantPleurodeles waltlgenome.</title>
        <authorList>
            <person name="Brown T."/>
            <person name="Elewa A."/>
            <person name="Iarovenko S."/>
            <person name="Subramanian E."/>
            <person name="Araus A.J."/>
            <person name="Petzold A."/>
            <person name="Susuki M."/>
            <person name="Suzuki K.-i.T."/>
            <person name="Hayashi T."/>
            <person name="Toyoda A."/>
            <person name="Oliveira C."/>
            <person name="Osipova E."/>
            <person name="Leigh N.D."/>
            <person name="Simon A."/>
            <person name="Yun M.H."/>
        </authorList>
    </citation>
    <scope>NUCLEOTIDE SEQUENCE</scope>
    <source>
        <strain evidence="10">20211129_DDA</strain>
        <tissue evidence="10">Liver</tissue>
    </source>
</reference>
<dbReference type="InterPro" id="IPR013783">
    <property type="entry name" value="Ig-like_fold"/>
</dbReference>
<keyword evidence="4" id="KW-0479">Metal-binding</keyword>
<evidence type="ECO:0000256" key="1">
    <source>
        <dbReference type="ARBA" id="ARBA00001913"/>
    </source>
</evidence>
<comment type="similarity">
    <text evidence="2">Belongs to the transglutaminase superfamily. Transglutaminase family.</text>
</comment>
<dbReference type="Pfam" id="PF01841">
    <property type="entry name" value="Transglut_core"/>
    <property type="match status" value="1"/>
</dbReference>
<dbReference type="InterPro" id="IPR036985">
    <property type="entry name" value="Transglutaminase-like_sf"/>
</dbReference>
<dbReference type="SUPFAM" id="SSF81296">
    <property type="entry name" value="E set domains"/>
    <property type="match status" value="1"/>
</dbReference>
<dbReference type="InterPro" id="IPR050779">
    <property type="entry name" value="Transglutaminase"/>
</dbReference>
<evidence type="ECO:0000259" key="9">
    <source>
        <dbReference type="SMART" id="SM00460"/>
    </source>
</evidence>
<accession>A0AAV7P6R0</accession>
<dbReference type="EMBL" id="JANPWB010000011">
    <property type="protein sequence ID" value="KAJ1123900.1"/>
    <property type="molecule type" value="Genomic_DNA"/>
</dbReference>
<dbReference type="PROSITE" id="PS00547">
    <property type="entry name" value="TRANSGLUTAMINASES"/>
    <property type="match status" value="1"/>
</dbReference>
<keyword evidence="11" id="KW-1185">Reference proteome</keyword>
<keyword evidence="5" id="KW-0106">Calcium</keyword>
<dbReference type="InterPro" id="IPR001102">
    <property type="entry name" value="Transglutaminase_N"/>
</dbReference>
<dbReference type="Pfam" id="PF00868">
    <property type="entry name" value="Transglut_N"/>
    <property type="match status" value="1"/>
</dbReference>
<dbReference type="InterPro" id="IPR002931">
    <property type="entry name" value="Transglutaminase-like"/>
</dbReference>
<dbReference type="SUPFAM" id="SSF54001">
    <property type="entry name" value="Cysteine proteinases"/>
    <property type="match status" value="1"/>
</dbReference>
<comment type="cofactor">
    <cofactor evidence="1">
        <name>Ca(2+)</name>
        <dbReference type="ChEBI" id="CHEBI:29108"/>
    </cofactor>
</comment>
<name>A0AAV7P6R0_PLEWA</name>
<gene>
    <name evidence="10" type="ORF">NDU88_002367</name>
</gene>
<sequence length="443" mass="49277">MADALEFKSADFKISLNGKAHSTHEINTKNLILRRGQEFAIGLQLSRGLQDDVDRLTFIMETGPGVKAKASLSTQKPTNNWGATVKSSNGSSLEVSLFTPGNAIIGWYSLSLEITSKNRNSSHKLGDFILLFNPWCPADDVFLNNQAERSEYVLNENGILFTGHSKYITARSWIFGQFEEGILEICLQLLDKSLNYRNNPSADISNRKNPVYVSRVVSAMVNANDDNGVVEGNWSGEYKDGKNPTDWNSSVAILRQWASSGFQGVKYGQCWVFASVLCTVMRCLGIPTRVVTNFESAHDTDGNLDVDIFYDKDGKELEKETHDSIWNFHVWDECWMVRKDLRSGFDGWQVVDSTPQESSGGIFCCGPSSVRAIKGGKVDFKYDGRFVYAEVNANVISWVIDSNTSKKERADSNSRIVGQKISTKSVGSATREDITSNYKAPEV</sequence>
<evidence type="ECO:0000313" key="11">
    <source>
        <dbReference type="Proteomes" id="UP001066276"/>
    </source>
</evidence>
<dbReference type="PANTHER" id="PTHR11590">
    <property type="entry name" value="PROTEIN-GLUTAMINE GAMMA-GLUTAMYLTRANSFERASE"/>
    <property type="match status" value="1"/>
</dbReference>
<evidence type="ECO:0000313" key="10">
    <source>
        <dbReference type="EMBL" id="KAJ1123900.1"/>
    </source>
</evidence>
<dbReference type="InterPro" id="IPR013808">
    <property type="entry name" value="Transglutaminase_AS"/>
</dbReference>
<dbReference type="Proteomes" id="UP001066276">
    <property type="component" value="Chromosome 7"/>
</dbReference>
<dbReference type="SMART" id="SM00460">
    <property type="entry name" value="TGc"/>
    <property type="match status" value="1"/>
</dbReference>
<dbReference type="Gene3D" id="2.60.40.10">
    <property type="entry name" value="Immunoglobulins"/>
    <property type="match status" value="1"/>
</dbReference>
<dbReference type="GO" id="GO:0003810">
    <property type="term" value="F:protein-glutamine gamma-glutamyltransferase activity"/>
    <property type="evidence" value="ECO:0007669"/>
    <property type="project" value="UniProtKB-EC"/>
</dbReference>
<feature type="domain" description="Transglutaminase-like" evidence="9">
    <location>
        <begin position="262"/>
        <end position="355"/>
    </location>
</feature>
<keyword evidence="6" id="KW-0012">Acyltransferase</keyword>
<dbReference type="InterPro" id="IPR014756">
    <property type="entry name" value="Ig_E-set"/>
</dbReference>
<dbReference type="Gene3D" id="3.90.260.10">
    <property type="entry name" value="Transglutaminase-like"/>
    <property type="match status" value="1"/>
</dbReference>
<evidence type="ECO:0000256" key="2">
    <source>
        <dbReference type="ARBA" id="ARBA00005968"/>
    </source>
</evidence>
<dbReference type="GO" id="GO:0046872">
    <property type="term" value="F:metal ion binding"/>
    <property type="evidence" value="ECO:0007669"/>
    <property type="project" value="UniProtKB-KW"/>
</dbReference>
<proteinExistence type="inferred from homology"/>
<protein>
    <recommendedName>
        <fullName evidence="7">protein-glutamine gamma-glutamyltransferase</fullName>
        <ecNumber evidence="7">2.3.2.13</ecNumber>
    </recommendedName>
</protein>
<evidence type="ECO:0000256" key="4">
    <source>
        <dbReference type="ARBA" id="ARBA00022723"/>
    </source>
</evidence>
<dbReference type="InterPro" id="IPR038765">
    <property type="entry name" value="Papain-like_cys_pep_sf"/>
</dbReference>
<evidence type="ECO:0000256" key="6">
    <source>
        <dbReference type="ARBA" id="ARBA00023315"/>
    </source>
</evidence>
<dbReference type="EC" id="2.3.2.13" evidence="7"/>
<evidence type="ECO:0000256" key="3">
    <source>
        <dbReference type="ARBA" id="ARBA00022679"/>
    </source>
</evidence>
<evidence type="ECO:0000256" key="5">
    <source>
        <dbReference type="ARBA" id="ARBA00022837"/>
    </source>
</evidence>
<evidence type="ECO:0000256" key="8">
    <source>
        <dbReference type="SAM" id="MobiDB-lite"/>
    </source>
</evidence>
<dbReference type="FunFam" id="3.90.260.10:FF:000001">
    <property type="entry name" value="Protein-glutamine gamma-glutamyltransferase 2"/>
    <property type="match status" value="1"/>
</dbReference>